<reference evidence="5" key="2">
    <citation type="journal article" date="2019" name="BMC Genomics">
        <title>Complete genome sequence analysis of the thermoacidophilic verrucomicrobial methanotroph 'Candidatus Methylacidiphilum kamchatkense' strain Kam1 and comparison with its closest relatives.</title>
        <authorList>
            <person name="Kruse T."/>
            <person name="Ratnadevi C.M."/>
            <person name="Erikstad H.A."/>
            <person name="Birkeland N.K."/>
        </authorList>
    </citation>
    <scope>NUCLEOTIDE SEQUENCE</scope>
    <source>
        <strain evidence="5">Kam1</strain>
    </source>
</reference>
<protein>
    <submittedName>
        <fullName evidence="4">Glycosyl transferase</fullName>
    </submittedName>
    <submittedName>
        <fullName evidence="5">Glycosyltransferase involved in cell wall biosynthesis</fullName>
    </submittedName>
</protein>
<dbReference type="Pfam" id="PF00535">
    <property type="entry name" value="Glycos_transf_2"/>
    <property type="match status" value="1"/>
</dbReference>
<dbReference type="InterPro" id="IPR001173">
    <property type="entry name" value="Glyco_trans_2-like"/>
</dbReference>
<comment type="similarity">
    <text evidence="1">Belongs to the glycosyltransferase 2 family. WaaE/KdtX subfamily.</text>
</comment>
<dbReference type="PANTHER" id="PTHR43630:SF2">
    <property type="entry name" value="GLYCOSYLTRANSFERASE"/>
    <property type="match status" value="1"/>
</dbReference>
<dbReference type="CDD" id="cd02511">
    <property type="entry name" value="Beta4Glucosyltransferase"/>
    <property type="match status" value="1"/>
</dbReference>
<keyword evidence="5" id="KW-0808">Transferase</keyword>
<keyword evidence="2" id="KW-1133">Transmembrane helix</keyword>
<reference evidence="7" key="3">
    <citation type="submission" date="2019-03" db="EMBL/GenBank/DDBJ databases">
        <title>Complete genome of Methylacidiphilum kamchatkense Kam1.</title>
        <authorList>
            <person name="Kruse T."/>
            <person name="Murarilal Ratnadevi C."/>
            <person name="Erikstad H.-A."/>
            <person name="Birkeland N.-K."/>
        </authorList>
    </citation>
    <scope>NUCLEOTIDE SEQUENCE [LARGE SCALE GENOMIC DNA]</scope>
    <source>
        <strain evidence="7">kam1</strain>
    </source>
</reference>
<dbReference type="GO" id="GO:0016740">
    <property type="term" value="F:transferase activity"/>
    <property type="evidence" value="ECO:0007669"/>
    <property type="project" value="UniProtKB-KW"/>
</dbReference>
<dbReference type="SUPFAM" id="SSF53448">
    <property type="entry name" value="Nucleotide-diphospho-sugar transferases"/>
    <property type="match status" value="1"/>
</dbReference>
<sequence length="284" mass="33702">MYISVVILTYNSEKTISSTLQSALAVSDDIHIVDSYSTDNTLKILNAYPVHIIQHPFENYAKQRNYAIENLPIKNNWELHLDADEKLTPGLIQELKDPTLFNQEQIDGYYLPRIVRFLGKIIKHGGISPTWHLRLFRRGKGHCEDRLYDQHFYVRGQTAKLSGTMIDDIQMDLTEWIQRHNRWASLEAQEIYYNLNNGKNIKAKWQGNPVEQKKALKQLYYKLPLFIRPFLLFGYRYFIKLGFLDGFEGLIFYVLQTFWFRFLIDAKLWEYSKKEKFPNHLVKQ</sequence>
<dbReference type="EMBL" id="CP037899">
    <property type="protein sequence ID" value="QDQ42874.1"/>
    <property type="molecule type" value="Genomic_DNA"/>
</dbReference>
<proteinExistence type="inferred from homology"/>
<evidence type="ECO:0000313" key="6">
    <source>
        <dbReference type="Proteomes" id="UP000031594"/>
    </source>
</evidence>
<organism evidence="5 7">
    <name type="scientific">Methylacidiphilum kamchatkense Kam1</name>
    <dbReference type="NCBI Taxonomy" id="1202785"/>
    <lineage>
        <taxon>Bacteria</taxon>
        <taxon>Pseudomonadati</taxon>
        <taxon>Verrucomicrobiota</taxon>
        <taxon>Methylacidiphilae</taxon>
        <taxon>Methylacidiphilales</taxon>
        <taxon>Methylacidiphilaceae</taxon>
        <taxon>Methylacidiphilum (ex Ratnadevi et al. 2023)</taxon>
    </lineage>
</organism>
<dbReference type="OrthoDB" id="9815923at2"/>
<evidence type="ECO:0000313" key="5">
    <source>
        <dbReference type="EMBL" id="QDQ42874.1"/>
    </source>
</evidence>
<dbReference type="InterPro" id="IPR029044">
    <property type="entry name" value="Nucleotide-diphossugar_trans"/>
</dbReference>
<feature type="domain" description="Glycosyltransferase 2-like" evidence="3">
    <location>
        <begin position="4"/>
        <end position="99"/>
    </location>
</feature>
<dbReference type="EMBL" id="JQNX01000001">
    <property type="protein sequence ID" value="KIE59177.1"/>
    <property type="molecule type" value="Genomic_DNA"/>
</dbReference>
<keyword evidence="2" id="KW-0472">Membrane</keyword>
<dbReference type="KEGG" id="mkc:kam1_1659"/>
<reference evidence="4 6" key="1">
    <citation type="submission" date="2014-08" db="EMBL/GenBank/DDBJ databases">
        <title>Methylacidiphilum kamchatkense strain Kam1 draft genome sequence.</title>
        <authorList>
            <person name="Birkeland N.-K."/>
            <person name="Erikstad H.A."/>
        </authorList>
    </citation>
    <scope>NUCLEOTIDE SEQUENCE [LARGE SCALE GENOMIC DNA]</scope>
    <source>
        <strain evidence="4 6">Kam1</strain>
    </source>
</reference>
<dbReference type="Proteomes" id="UP000315925">
    <property type="component" value="Chromosome"/>
</dbReference>
<dbReference type="STRING" id="1202785.A946_00075"/>
<keyword evidence="6" id="KW-1185">Reference proteome</keyword>
<dbReference type="RefSeq" id="WP_039720476.1">
    <property type="nucleotide sequence ID" value="NZ_CP037899.1"/>
</dbReference>
<dbReference type="AlphaFoldDB" id="A0A0C1RMA6"/>
<dbReference type="PANTHER" id="PTHR43630">
    <property type="entry name" value="POLY-BETA-1,6-N-ACETYL-D-GLUCOSAMINE SYNTHASE"/>
    <property type="match status" value="1"/>
</dbReference>
<accession>A0A0C1RMA6</accession>
<dbReference type="Gene3D" id="3.90.550.10">
    <property type="entry name" value="Spore Coat Polysaccharide Biosynthesis Protein SpsA, Chain A"/>
    <property type="match status" value="1"/>
</dbReference>
<name>A0A0C1RMA6_9BACT</name>
<dbReference type="Proteomes" id="UP000031594">
    <property type="component" value="Unassembled WGS sequence"/>
</dbReference>
<evidence type="ECO:0000256" key="2">
    <source>
        <dbReference type="SAM" id="Phobius"/>
    </source>
</evidence>
<evidence type="ECO:0000313" key="4">
    <source>
        <dbReference type="EMBL" id="KIE59177.1"/>
    </source>
</evidence>
<evidence type="ECO:0000313" key="7">
    <source>
        <dbReference type="Proteomes" id="UP000315925"/>
    </source>
</evidence>
<evidence type="ECO:0000259" key="3">
    <source>
        <dbReference type="Pfam" id="PF00535"/>
    </source>
</evidence>
<evidence type="ECO:0000256" key="1">
    <source>
        <dbReference type="ARBA" id="ARBA00038494"/>
    </source>
</evidence>
<feature type="transmembrane region" description="Helical" evidence="2">
    <location>
        <begin position="250"/>
        <end position="269"/>
    </location>
</feature>
<gene>
    <name evidence="4" type="ORF">A946_00075</name>
    <name evidence="5" type="ORF">kam1_1659</name>
</gene>
<keyword evidence="2" id="KW-0812">Transmembrane</keyword>